<dbReference type="InterPro" id="IPR045683">
    <property type="entry name" value="DUF6192"/>
</dbReference>
<dbReference type="EMBL" id="AP010968">
    <property type="protein sequence ID" value="BAJ25881.1"/>
    <property type="molecule type" value="Genomic_DNA"/>
</dbReference>
<evidence type="ECO:0008006" key="4">
    <source>
        <dbReference type="Google" id="ProtNLM"/>
    </source>
</evidence>
<dbReference type="KEGG" id="ksk:KSE_76460t"/>
<proteinExistence type="predicted"/>
<dbReference type="EMBL" id="AP010968">
    <property type="protein sequence ID" value="BAJ33397.1"/>
    <property type="molecule type" value="Genomic_DNA"/>
</dbReference>
<evidence type="ECO:0000313" key="2">
    <source>
        <dbReference type="EMBL" id="BAJ33397.1"/>
    </source>
</evidence>
<sequence length="373" mass="41067">MAQEIETTADKVGSVSASRYEEIVALLREVVENQTRGQFTIGDAALEIEPMREPGGSAPADEMFSVKQSLARLAEDIGLTFSSVSGTRWVASRWPKERRQPKVSYTVHRTLAGIADEGERFAAILTPPGKKGRWTADEANRRVGRQVEIPVTPQEKVSAIHALAKDEEVAATVTGDFLRRPEVVAQVQPQDRVRVVEELTRDDQVAAAVAPSFLRRPEVVARVAPAEKVRVVQELTRDETVAAEVTTGLLRRPDVAARAMADDTARHQVNHAQVERGRQAREHFEQTNPVAPAVKNIDRTVEFLDLVTACHAFVAAAGRVVPGLRDRQLSEDEQAVIRENCARVRATLDWVETAVDTGKVDMDGELARLLQGE</sequence>
<keyword evidence="3" id="KW-1185">Reference proteome</keyword>
<reference evidence="1 3" key="1">
    <citation type="journal article" date="2010" name="DNA Res.">
        <title>Genome sequence of Kitasatospora setae NBRC 14216T: an evolutionary snapshot of the family Streptomycetaceae.</title>
        <authorList>
            <person name="Ichikawa N."/>
            <person name="Oguchi A."/>
            <person name="Ikeda H."/>
            <person name="Ishikawa J."/>
            <person name="Kitani S."/>
            <person name="Watanabe Y."/>
            <person name="Nakamura S."/>
            <person name="Katano Y."/>
            <person name="Kishi E."/>
            <person name="Sasagawa M."/>
            <person name="Ankai A."/>
            <person name="Fukui S."/>
            <person name="Hashimoto Y."/>
            <person name="Kamata S."/>
            <person name="Otoguro M."/>
            <person name="Tanikawa S."/>
            <person name="Nihira T."/>
            <person name="Horinouchi S."/>
            <person name="Ohnishi Y."/>
            <person name="Hayakawa M."/>
            <person name="Kuzuyama T."/>
            <person name="Arisawa A."/>
            <person name="Nomoto F."/>
            <person name="Miura H."/>
            <person name="Takahashi Y."/>
            <person name="Fujita N."/>
        </authorList>
    </citation>
    <scope>NUCLEOTIDE SEQUENCE [LARGE SCALE GENOMIC DNA]</scope>
    <source>
        <strain evidence="3">ATCC 33774 / DSM 43861 / JCM 3304 / KCC A-0304 / NBRC 14216 / KM-6054</strain>
        <strain evidence="1">KM-6054</strain>
    </source>
</reference>
<protein>
    <recommendedName>
        <fullName evidence="4">RacO protein</fullName>
    </recommendedName>
</protein>
<dbReference type="AlphaFoldDB" id="E4MYY8"/>
<dbReference type="STRING" id="452652.KSE_00280t"/>
<dbReference type="KEGG" id="ksk:KSE_00280t"/>
<dbReference type="RefSeq" id="WP_014133204.1">
    <property type="nucleotide sequence ID" value="NC_016109.1"/>
</dbReference>
<dbReference type="eggNOG" id="ENOG5033VCJ">
    <property type="taxonomic scope" value="Bacteria"/>
</dbReference>
<evidence type="ECO:0000313" key="1">
    <source>
        <dbReference type="EMBL" id="BAJ25881.1"/>
    </source>
</evidence>
<gene>
    <name evidence="1" type="ordered locus">KSE_00280t</name>
    <name evidence="2" type="ordered locus">KSE_76460t</name>
</gene>
<organism evidence="1 3">
    <name type="scientific">Kitasatospora setae (strain ATCC 33774 / DSM 43861 / JCM 3304 / KCC A-0304 / NBRC 14216 / KM-6054)</name>
    <name type="common">Streptomyces setae</name>
    <dbReference type="NCBI Taxonomy" id="452652"/>
    <lineage>
        <taxon>Bacteria</taxon>
        <taxon>Bacillati</taxon>
        <taxon>Actinomycetota</taxon>
        <taxon>Actinomycetes</taxon>
        <taxon>Kitasatosporales</taxon>
        <taxon>Streptomycetaceae</taxon>
        <taxon>Kitasatospora</taxon>
    </lineage>
</organism>
<dbReference type="Proteomes" id="UP000007076">
    <property type="component" value="Chromosome"/>
</dbReference>
<dbReference type="PATRIC" id="fig|452652.3.peg.24"/>
<name>E4MYY8_KITSK</name>
<evidence type="ECO:0000313" key="3">
    <source>
        <dbReference type="Proteomes" id="UP000007076"/>
    </source>
</evidence>
<dbReference type="Pfam" id="PF19691">
    <property type="entry name" value="DUF6192"/>
    <property type="match status" value="1"/>
</dbReference>
<dbReference type="HOGENOM" id="CLU_071595_0_0_11"/>
<accession>E4MYY8</accession>